<accession>D3RZK4</accession>
<proteinExistence type="predicted"/>
<dbReference type="HOGENOM" id="CLU_030130_3_1_2"/>
<dbReference type="InterPro" id="IPR036526">
    <property type="entry name" value="C-N_Hydrolase_sf"/>
</dbReference>
<sequence length="263" mass="29617">MIVSAVQCRVGVGEAFKSAEKLIEKGLNEGVEIFLLPEYFSYKVGDTSLETSKKTLEWLREKSEEYQAVLAGNVIRKDEDGYYNTIYVFEKGELVATQDKLHPTRSERELGIRCGRKLEIFEIKGVKFAALICADILYPELCRVAALKGAEIVLNPVVSFKRSELPSQRLRHCLYFSRAFDNAYAIVKAGGVGYTFLGEECVGRSLIASHEGILASYENENEEALISARIDLEKIRIYKRINYSLHDRNVNVLGDLLRGGMNC</sequence>
<dbReference type="GO" id="GO:0016811">
    <property type="term" value="F:hydrolase activity, acting on carbon-nitrogen (but not peptide) bonds, in linear amides"/>
    <property type="evidence" value="ECO:0007669"/>
    <property type="project" value="TreeGrafter"/>
</dbReference>
<dbReference type="PANTHER" id="PTHR43674:SF2">
    <property type="entry name" value="BETA-UREIDOPROPIONASE"/>
    <property type="match status" value="1"/>
</dbReference>
<evidence type="ECO:0000313" key="4">
    <source>
        <dbReference type="Proteomes" id="UP000002613"/>
    </source>
</evidence>
<dbReference type="Proteomes" id="UP000002613">
    <property type="component" value="Chromosome"/>
</dbReference>
<name>D3RZK4_FERPA</name>
<feature type="domain" description="CN hydrolase" evidence="2">
    <location>
        <begin position="1"/>
        <end position="232"/>
    </location>
</feature>
<protein>
    <submittedName>
        <fullName evidence="3">Nitrilase/cyanide hydratase and apolipoprotein N-acyltransferase</fullName>
    </submittedName>
</protein>
<keyword evidence="1" id="KW-0378">Hydrolase</keyword>
<keyword evidence="3" id="KW-0012">Acyltransferase</keyword>
<evidence type="ECO:0000313" key="3">
    <source>
        <dbReference type="EMBL" id="ADC65917.1"/>
    </source>
</evidence>
<dbReference type="GeneID" id="8779301"/>
<reference evidence="3 4" key="2">
    <citation type="journal article" date="2011" name="Stand. Genomic Sci.">
        <title>Complete genome sequence of Ferroglobus placidus AEDII12DO.</title>
        <authorList>
            <person name="Anderson I."/>
            <person name="Risso C."/>
            <person name="Holmes D."/>
            <person name="Lucas S."/>
            <person name="Copeland A."/>
            <person name="Lapidus A."/>
            <person name="Cheng J.F."/>
            <person name="Bruce D."/>
            <person name="Goodwin L."/>
            <person name="Pitluck S."/>
            <person name="Saunders E."/>
            <person name="Brettin T."/>
            <person name="Detter J.C."/>
            <person name="Han C."/>
            <person name="Tapia R."/>
            <person name="Larimer F."/>
            <person name="Land M."/>
            <person name="Hauser L."/>
            <person name="Woyke T."/>
            <person name="Lovley D."/>
            <person name="Kyrpides N."/>
            <person name="Ivanova N."/>
        </authorList>
    </citation>
    <scope>NUCLEOTIDE SEQUENCE [LARGE SCALE GENOMIC DNA]</scope>
    <source>
        <strain evidence="4">DSM 10642 / AEDII12DO</strain>
    </source>
</reference>
<reference evidence="4" key="1">
    <citation type="submission" date="2010-02" db="EMBL/GenBank/DDBJ databases">
        <title>Complete sequence of Ferroglobus placidus DSM 10642.</title>
        <authorList>
            <consortium name="US DOE Joint Genome Institute"/>
            <person name="Lucas S."/>
            <person name="Copeland A."/>
            <person name="Lapidus A."/>
            <person name="Cheng J.-F."/>
            <person name="Bruce D."/>
            <person name="Goodwin L."/>
            <person name="Pitluck S."/>
            <person name="Saunders E."/>
            <person name="Brettin T."/>
            <person name="Detter J.C."/>
            <person name="Han C."/>
            <person name="Tapia R."/>
            <person name="Larimer F."/>
            <person name="Land M."/>
            <person name="Hauser L."/>
            <person name="Kyrpides N."/>
            <person name="Ivanova N."/>
            <person name="Holmes D."/>
            <person name="Lovley D."/>
            <person name="Kyrpides N."/>
            <person name="Anderson I.J."/>
            <person name="Woyke T."/>
        </authorList>
    </citation>
    <scope>NUCLEOTIDE SEQUENCE [LARGE SCALE GENOMIC DNA]</scope>
    <source>
        <strain evidence="4">DSM 10642 / AEDII12DO</strain>
    </source>
</reference>
<dbReference type="KEGG" id="fpl:Ferp_1774"/>
<dbReference type="eggNOG" id="arCOG00062">
    <property type="taxonomic scope" value="Archaea"/>
</dbReference>
<dbReference type="AlphaFoldDB" id="D3RZK4"/>
<dbReference type="GO" id="GO:0016746">
    <property type="term" value="F:acyltransferase activity"/>
    <property type="evidence" value="ECO:0007669"/>
    <property type="project" value="UniProtKB-KW"/>
</dbReference>
<dbReference type="Gene3D" id="3.60.110.10">
    <property type="entry name" value="Carbon-nitrogen hydrolase"/>
    <property type="match status" value="1"/>
</dbReference>
<dbReference type="Pfam" id="PF00795">
    <property type="entry name" value="CN_hydrolase"/>
    <property type="match status" value="1"/>
</dbReference>
<organism evidence="3 4">
    <name type="scientific">Ferroglobus placidus (strain DSM 10642 / AEDII12DO)</name>
    <dbReference type="NCBI Taxonomy" id="589924"/>
    <lineage>
        <taxon>Archaea</taxon>
        <taxon>Methanobacteriati</taxon>
        <taxon>Methanobacteriota</taxon>
        <taxon>Archaeoglobi</taxon>
        <taxon>Archaeoglobales</taxon>
        <taxon>Archaeoglobaceae</taxon>
        <taxon>Ferroglobus</taxon>
    </lineage>
</organism>
<dbReference type="InterPro" id="IPR003010">
    <property type="entry name" value="C-N_Hydrolase"/>
</dbReference>
<dbReference type="RefSeq" id="WP_012966256.1">
    <property type="nucleotide sequence ID" value="NC_013849.1"/>
</dbReference>
<keyword evidence="4" id="KW-1185">Reference proteome</keyword>
<dbReference type="STRING" id="589924.Ferp_1774"/>
<evidence type="ECO:0000256" key="1">
    <source>
        <dbReference type="ARBA" id="ARBA00022801"/>
    </source>
</evidence>
<dbReference type="PaxDb" id="589924-Ferp_1774"/>
<dbReference type="EMBL" id="CP001899">
    <property type="protein sequence ID" value="ADC65917.1"/>
    <property type="molecule type" value="Genomic_DNA"/>
</dbReference>
<dbReference type="PROSITE" id="PS50263">
    <property type="entry name" value="CN_HYDROLASE"/>
    <property type="match status" value="1"/>
</dbReference>
<evidence type="ECO:0000259" key="2">
    <source>
        <dbReference type="PROSITE" id="PS50263"/>
    </source>
</evidence>
<dbReference type="CDD" id="cd07197">
    <property type="entry name" value="nitrilase"/>
    <property type="match status" value="1"/>
</dbReference>
<dbReference type="OrthoDB" id="41015at2157"/>
<dbReference type="InterPro" id="IPR050345">
    <property type="entry name" value="Aliph_Amidase/BUP"/>
</dbReference>
<dbReference type="PANTHER" id="PTHR43674">
    <property type="entry name" value="NITRILASE C965.09-RELATED"/>
    <property type="match status" value="1"/>
</dbReference>
<keyword evidence="3" id="KW-0808">Transferase</keyword>
<gene>
    <name evidence="3" type="ordered locus">Ferp_1774</name>
</gene>
<keyword evidence="3" id="KW-0449">Lipoprotein</keyword>
<dbReference type="SUPFAM" id="SSF56317">
    <property type="entry name" value="Carbon-nitrogen hydrolase"/>
    <property type="match status" value="1"/>
</dbReference>